<dbReference type="PANTHER" id="PTHR30055">
    <property type="entry name" value="HTH-TYPE TRANSCRIPTIONAL REGULATOR RUTR"/>
    <property type="match status" value="1"/>
</dbReference>
<organism evidence="4 5">
    <name type="scientific">Devosia rhodophyticola</name>
    <dbReference type="NCBI Taxonomy" id="3026423"/>
    <lineage>
        <taxon>Bacteria</taxon>
        <taxon>Pseudomonadati</taxon>
        <taxon>Pseudomonadota</taxon>
        <taxon>Alphaproteobacteria</taxon>
        <taxon>Hyphomicrobiales</taxon>
        <taxon>Devosiaceae</taxon>
        <taxon>Devosia</taxon>
    </lineage>
</organism>
<reference evidence="4 5" key="1">
    <citation type="submission" date="2023-02" db="EMBL/GenBank/DDBJ databases">
        <title>Devosia chondri sp. nov., isolated from the phycosphere of marine algae.</title>
        <authorList>
            <person name="Kim J.M."/>
            <person name="Lee J.K."/>
            <person name="Choi B.J."/>
            <person name="Bayburt H."/>
            <person name="Jeon C.O."/>
        </authorList>
    </citation>
    <scope>NUCLEOTIDE SEQUENCE [LARGE SCALE GENOMIC DNA]</scope>
    <source>
        <strain evidence="4 5">G2-5</strain>
    </source>
</reference>
<keyword evidence="1 2" id="KW-0238">DNA-binding</keyword>
<dbReference type="Gene3D" id="1.10.357.10">
    <property type="entry name" value="Tetracycline Repressor, domain 2"/>
    <property type="match status" value="1"/>
</dbReference>
<sequence length="246" mass="27046">MYRQAKAITISYNHIQYSCTVLKMPDLVNAKRKYTSNRRAEQAADTRERIVLAARTLFVTEGWHKATIARIAKAARVSSETVYAVFGTKPAILQAVVELAIRGEAPDVALLDQTGPRRVTSTADPRRLLELFSDDLALVLDRVAELVAVAQTAAQSEADMKHLYEQLHQGRRRNLGVVAQALVQTGALGPEVDVDAVTTELWRLGSPELFLLLTKIEGLSVAEYAAWLNGVLVARLLVSKGGRSRD</sequence>
<dbReference type="SUPFAM" id="SSF46689">
    <property type="entry name" value="Homeodomain-like"/>
    <property type="match status" value="1"/>
</dbReference>
<dbReference type="RefSeq" id="WP_282212681.1">
    <property type="nucleotide sequence ID" value="NZ_CP118247.1"/>
</dbReference>
<dbReference type="EMBL" id="CP118247">
    <property type="protein sequence ID" value="WDR07168.1"/>
    <property type="molecule type" value="Genomic_DNA"/>
</dbReference>
<feature type="domain" description="HTH tetR-type" evidence="3">
    <location>
        <begin position="44"/>
        <end position="104"/>
    </location>
</feature>
<name>A0ABY7Z1K1_9HYPH</name>
<protein>
    <submittedName>
        <fullName evidence="4">TetR/AcrR family transcriptional regulator</fullName>
    </submittedName>
</protein>
<evidence type="ECO:0000256" key="1">
    <source>
        <dbReference type="ARBA" id="ARBA00023125"/>
    </source>
</evidence>
<dbReference type="PROSITE" id="PS50977">
    <property type="entry name" value="HTH_TETR_2"/>
    <property type="match status" value="1"/>
</dbReference>
<evidence type="ECO:0000259" key="3">
    <source>
        <dbReference type="PROSITE" id="PS50977"/>
    </source>
</evidence>
<dbReference type="InterPro" id="IPR050109">
    <property type="entry name" value="HTH-type_TetR-like_transc_reg"/>
</dbReference>
<evidence type="ECO:0000313" key="4">
    <source>
        <dbReference type="EMBL" id="WDR07168.1"/>
    </source>
</evidence>
<evidence type="ECO:0000313" key="5">
    <source>
        <dbReference type="Proteomes" id="UP001222118"/>
    </source>
</evidence>
<gene>
    <name evidence="4" type="ORF">PSQ90_06995</name>
</gene>
<proteinExistence type="predicted"/>
<accession>A0ABY7Z1K1</accession>
<dbReference type="Pfam" id="PF00440">
    <property type="entry name" value="TetR_N"/>
    <property type="match status" value="1"/>
</dbReference>
<keyword evidence="5" id="KW-1185">Reference proteome</keyword>
<feature type="DNA-binding region" description="H-T-H motif" evidence="2">
    <location>
        <begin position="67"/>
        <end position="86"/>
    </location>
</feature>
<dbReference type="Proteomes" id="UP001222118">
    <property type="component" value="Chromosome"/>
</dbReference>
<dbReference type="InterPro" id="IPR001647">
    <property type="entry name" value="HTH_TetR"/>
</dbReference>
<dbReference type="InterPro" id="IPR009057">
    <property type="entry name" value="Homeodomain-like_sf"/>
</dbReference>
<dbReference type="PRINTS" id="PR00455">
    <property type="entry name" value="HTHTETR"/>
</dbReference>
<evidence type="ECO:0000256" key="2">
    <source>
        <dbReference type="PROSITE-ProRule" id="PRU00335"/>
    </source>
</evidence>
<dbReference type="PANTHER" id="PTHR30055:SF223">
    <property type="entry name" value="HTH-TYPE TRANSCRIPTIONAL REGULATOR UIDR"/>
    <property type="match status" value="1"/>
</dbReference>